<dbReference type="Gene3D" id="1.10.3730.20">
    <property type="match status" value="2"/>
</dbReference>
<dbReference type="SUPFAM" id="SSF103481">
    <property type="entry name" value="Multidrug resistance efflux transporter EmrE"/>
    <property type="match status" value="2"/>
</dbReference>
<gene>
    <name evidence="15" type="ORF">FTUN_4055</name>
</gene>
<dbReference type="PANTHER" id="PTHR30561">
    <property type="entry name" value="SMR FAMILY PROTON-DEPENDENT DRUG EFFLUX TRANSPORTER SUGE"/>
    <property type="match status" value="1"/>
</dbReference>
<feature type="domain" description="EamA" evidence="14">
    <location>
        <begin position="146"/>
        <end position="276"/>
    </location>
</feature>
<evidence type="ECO:0000313" key="15">
    <source>
        <dbReference type="EMBL" id="QJW96498.1"/>
    </source>
</evidence>
<dbReference type="InterPro" id="IPR000390">
    <property type="entry name" value="Small_drug/metabolite_transptr"/>
</dbReference>
<evidence type="ECO:0000256" key="3">
    <source>
        <dbReference type="ARBA" id="ARBA00022475"/>
    </source>
</evidence>
<feature type="transmembrane region" description="Helical" evidence="13">
    <location>
        <begin position="58"/>
        <end position="80"/>
    </location>
</feature>
<dbReference type="GO" id="GO:0009245">
    <property type="term" value="P:lipid A biosynthetic process"/>
    <property type="evidence" value="ECO:0007669"/>
    <property type="project" value="UniProtKB-KW"/>
</dbReference>
<keyword evidence="8" id="KW-0448">Lipopolysaccharide biosynthesis</keyword>
<comment type="subcellular location">
    <subcellularLocation>
        <location evidence="1">Cell membrane</location>
        <topology evidence="1">Multi-pass membrane protein</topology>
    </subcellularLocation>
</comment>
<name>A0A6M5YRA6_9BACT</name>
<keyword evidence="9 13" id="KW-1133">Transmembrane helix</keyword>
<dbReference type="GO" id="GO:0005886">
    <property type="term" value="C:plasma membrane"/>
    <property type="evidence" value="ECO:0007669"/>
    <property type="project" value="UniProtKB-SubCell"/>
</dbReference>
<comment type="similarity">
    <text evidence="12">Belongs to the drug/metabolite transporter (DMT) superfamily. Small multidrug resistance (SMR) (TC 2.A.7.1) family.</text>
</comment>
<evidence type="ECO:0000256" key="10">
    <source>
        <dbReference type="ARBA" id="ARBA00023098"/>
    </source>
</evidence>
<sequence>MSPWVTGLVLFSAVLHASWNALLKGGSDRLHSVTVMAVAASLVSAVWAAFLPAPLAESWSYIGLSVALHVAYNLLLVAAYRHGDLGVTYPVARGSSPLLVAAGAAILAGERPDALALVGIALVCGGILGLAREHRRGPRSRVIAPAVLTGVTIAAYTVVDGLGSRVSGDAGAYAAWLFLATGPAMLPVWAWQRRVPGGLVRLDAGTLRSAAGGVVSLAAYAIVIWAASISPMGPVSALRESSVVVAAVLGWLFLGEPLKWWRLVACLVVATGAACLGLRG</sequence>
<feature type="transmembrane region" description="Helical" evidence="13">
    <location>
        <begin position="86"/>
        <end position="107"/>
    </location>
</feature>
<keyword evidence="6" id="KW-0441">Lipid A biosynthesis</keyword>
<keyword evidence="11 13" id="KW-0472">Membrane</keyword>
<feature type="transmembrane region" description="Helical" evidence="13">
    <location>
        <begin position="143"/>
        <end position="163"/>
    </location>
</feature>
<dbReference type="KEGG" id="ftj:FTUN_4055"/>
<reference evidence="16" key="1">
    <citation type="submission" date="2020-05" db="EMBL/GenBank/DDBJ databases">
        <title>Frigoriglobus tundricola gen. nov., sp. nov., a psychrotolerant cellulolytic planctomycete of the family Gemmataceae with two divergent copies of 16S rRNA gene.</title>
        <authorList>
            <person name="Kulichevskaya I.S."/>
            <person name="Ivanova A.A."/>
            <person name="Naumoff D.G."/>
            <person name="Beletsky A.V."/>
            <person name="Rijpstra W.I.C."/>
            <person name="Sinninghe Damste J.S."/>
            <person name="Mardanov A.V."/>
            <person name="Ravin N.V."/>
            <person name="Dedysh S.N."/>
        </authorList>
    </citation>
    <scope>NUCLEOTIDE SEQUENCE [LARGE SCALE GENOMIC DNA]</scope>
    <source>
        <strain evidence="16">PL17</strain>
    </source>
</reference>
<evidence type="ECO:0000256" key="8">
    <source>
        <dbReference type="ARBA" id="ARBA00022985"/>
    </source>
</evidence>
<proteinExistence type="inferred from homology"/>
<dbReference type="InterPro" id="IPR000620">
    <property type="entry name" value="EamA_dom"/>
</dbReference>
<evidence type="ECO:0000256" key="9">
    <source>
        <dbReference type="ARBA" id="ARBA00022989"/>
    </source>
</evidence>
<evidence type="ECO:0000313" key="16">
    <source>
        <dbReference type="Proteomes" id="UP000503447"/>
    </source>
</evidence>
<keyword evidence="3" id="KW-1003">Cell membrane</keyword>
<keyword evidence="7 13" id="KW-0812">Transmembrane</keyword>
<evidence type="ECO:0000256" key="12">
    <source>
        <dbReference type="ARBA" id="ARBA00038032"/>
    </source>
</evidence>
<protein>
    <recommendedName>
        <fullName evidence="14">EamA domain-containing protein</fullName>
    </recommendedName>
</protein>
<dbReference type="RefSeq" id="WP_171472063.1">
    <property type="nucleotide sequence ID" value="NZ_CP053452.2"/>
</dbReference>
<evidence type="ECO:0000256" key="13">
    <source>
        <dbReference type="SAM" id="Phobius"/>
    </source>
</evidence>
<keyword evidence="10" id="KW-0443">Lipid metabolism</keyword>
<dbReference type="Proteomes" id="UP000503447">
    <property type="component" value="Chromosome"/>
</dbReference>
<evidence type="ECO:0000256" key="1">
    <source>
        <dbReference type="ARBA" id="ARBA00004651"/>
    </source>
</evidence>
<feature type="transmembrane region" description="Helical" evidence="13">
    <location>
        <begin position="170"/>
        <end position="190"/>
    </location>
</feature>
<feature type="transmembrane region" description="Helical" evidence="13">
    <location>
        <begin position="210"/>
        <end position="230"/>
    </location>
</feature>
<keyword evidence="4" id="KW-0444">Lipid biosynthesis</keyword>
<dbReference type="GO" id="GO:0022857">
    <property type="term" value="F:transmembrane transporter activity"/>
    <property type="evidence" value="ECO:0007669"/>
    <property type="project" value="InterPro"/>
</dbReference>
<keyword evidence="2" id="KW-0813">Transport</keyword>
<accession>A0A6M5YRA6</accession>
<dbReference type="AlphaFoldDB" id="A0A6M5YRA6"/>
<feature type="transmembrane region" description="Helical" evidence="13">
    <location>
        <begin position="30"/>
        <end position="51"/>
    </location>
</feature>
<dbReference type="Pfam" id="PF00892">
    <property type="entry name" value="EamA"/>
    <property type="match status" value="1"/>
</dbReference>
<feature type="transmembrane region" description="Helical" evidence="13">
    <location>
        <begin position="114"/>
        <end position="131"/>
    </location>
</feature>
<evidence type="ECO:0000256" key="2">
    <source>
        <dbReference type="ARBA" id="ARBA00022448"/>
    </source>
</evidence>
<evidence type="ECO:0000256" key="11">
    <source>
        <dbReference type="ARBA" id="ARBA00023136"/>
    </source>
</evidence>
<dbReference type="PANTHER" id="PTHR30561:SF1">
    <property type="entry name" value="MULTIDRUG TRANSPORTER EMRE"/>
    <property type="match status" value="1"/>
</dbReference>
<feature type="transmembrane region" description="Helical" evidence="13">
    <location>
        <begin position="260"/>
        <end position="278"/>
    </location>
</feature>
<keyword evidence="16" id="KW-1185">Reference proteome</keyword>
<evidence type="ECO:0000256" key="5">
    <source>
        <dbReference type="ARBA" id="ARBA00022519"/>
    </source>
</evidence>
<dbReference type="GO" id="GO:0009103">
    <property type="term" value="P:lipopolysaccharide biosynthetic process"/>
    <property type="evidence" value="ECO:0007669"/>
    <property type="project" value="UniProtKB-KW"/>
</dbReference>
<evidence type="ECO:0000259" key="14">
    <source>
        <dbReference type="Pfam" id="PF00892"/>
    </source>
</evidence>
<keyword evidence="5" id="KW-0997">Cell inner membrane</keyword>
<evidence type="ECO:0000256" key="4">
    <source>
        <dbReference type="ARBA" id="ARBA00022516"/>
    </source>
</evidence>
<organism evidence="15 16">
    <name type="scientific">Frigoriglobus tundricola</name>
    <dbReference type="NCBI Taxonomy" id="2774151"/>
    <lineage>
        <taxon>Bacteria</taxon>
        <taxon>Pseudomonadati</taxon>
        <taxon>Planctomycetota</taxon>
        <taxon>Planctomycetia</taxon>
        <taxon>Gemmatales</taxon>
        <taxon>Gemmataceae</taxon>
        <taxon>Frigoriglobus</taxon>
    </lineage>
</organism>
<evidence type="ECO:0000256" key="7">
    <source>
        <dbReference type="ARBA" id="ARBA00022692"/>
    </source>
</evidence>
<dbReference type="EMBL" id="CP053452">
    <property type="protein sequence ID" value="QJW96498.1"/>
    <property type="molecule type" value="Genomic_DNA"/>
</dbReference>
<evidence type="ECO:0000256" key="6">
    <source>
        <dbReference type="ARBA" id="ARBA00022556"/>
    </source>
</evidence>
<dbReference type="InterPro" id="IPR037185">
    <property type="entry name" value="EmrE-like"/>
</dbReference>